<evidence type="ECO:0000313" key="2">
    <source>
        <dbReference type="EMBL" id="GIM30511.1"/>
    </source>
</evidence>
<accession>A0A919VI91</accession>
<dbReference type="AlphaFoldDB" id="A0A919VI91"/>
<gene>
    <name evidence="2" type="ORF">CPJCM30710_31770</name>
</gene>
<keyword evidence="3" id="KW-1185">Reference proteome</keyword>
<protein>
    <submittedName>
        <fullName evidence="2">Uncharacterized protein</fullName>
    </submittedName>
</protein>
<evidence type="ECO:0000256" key="1">
    <source>
        <dbReference type="SAM" id="Coils"/>
    </source>
</evidence>
<dbReference type="RefSeq" id="WP_212905178.1">
    <property type="nucleotide sequence ID" value="NZ_BOPZ01000040.1"/>
</dbReference>
<keyword evidence="1" id="KW-0175">Coiled coil</keyword>
<reference evidence="2" key="1">
    <citation type="submission" date="2021-03" db="EMBL/GenBank/DDBJ databases">
        <title>Taxonomic study of Clostridium polyendosporum from meadow-gley soil under rice.</title>
        <authorList>
            <person name="Kobayashi H."/>
            <person name="Tanizawa Y."/>
            <person name="Yagura M."/>
        </authorList>
    </citation>
    <scope>NUCLEOTIDE SEQUENCE</scope>
    <source>
        <strain evidence="2">JCM 30710</strain>
    </source>
</reference>
<evidence type="ECO:0000313" key="3">
    <source>
        <dbReference type="Proteomes" id="UP000679179"/>
    </source>
</evidence>
<name>A0A919VI91_9CLOT</name>
<feature type="coiled-coil region" evidence="1">
    <location>
        <begin position="4"/>
        <end position="48"/>
    </location>
</feature>
<proteinExistence type="predicted"/>
<dbReference type="Proteomes" id="UP000679179">
    <property type="component" value="Unassembled WGS sequence"/>
</dbReference>
<dbReference type="EMBL" id="BOPZ01000040">
    <property type="protein sequence ID" value="GIM30511.1"/>
    <property type="molecule type" value="Genomic_DNA"/>
</dbReference>
<organism evidence="2 3">
    <name type="scientific">Clostridium polyendosporum</name>
    <dbReference type="NCBI Taxonomy" id="69208"/>
    <lineage>
        <taxon>Bacteria</taxon>
        <taxon>Bacillati</taxon>
        <taxon>Bacillota</taxon>
        <taxon>Clostridia</taxon>
        <taxon>Eubacteriales</taxon>
        <taxon>Clostridiaceae</taxon>
        <taxon>Clostridium</taxon>
    </lineage>
</organism>
<comment type="caution">
    <text evidence="2">The sequence shown here is derived from an EMBL/GenBank/DDBJ whole genome shotgun (WGS) entry which is preliminary data.</text>
</comment>
<sequence length="48" mass="5671">MTKLKELEEELVELKLKKRDLLLAGKDTEKIDQMIKEVEKSIKEEKQA</sequence>